<evidence type="ECO:0000256" key="1">
    <source>
        <dbReference type="SAM" id="MobiDB-lite"/>
    </source>
</evidence>
<gene>
    <name evidence="2" type="primary">Acey_s0598.g465</name>
    <name evidence="2" type="ORF">Y032_0598g465</name>
</gene>
<dbReference type="EMBL" id="JARK01000198">
    <property type="protein sequence ID" value="EYC40787.1"/>
    <property type="molecule type" value="Genomic_DNA"/>
</dbReference>
<feature type="region of interest" description="Disordered" evidence="1">
    <location>
        <begin position="40"/>
        <end position="62"/>
    </location>
</feature>
<keyword evidence="3" id="KW-1185">Reference proteome</keyword>
<evidence type="ECO:0000313" key="3">
    <source>
        <dbReference type="Proteomes" id="UP000024635"/>
    </source>
</evidence>
<dbReference type="AlphaFoldDB" id="A0A016WND8"/>
<name>A0A016WND8_9BILA</name>
<organism evidence="2 3">
    <name type="scientific">Ancylostoma ceylanicum</name>
    <dbReference type="NCBI Taxonomy" id="53326"/>
    <lineage>
        <taxon>Eukaryota</taxon>
        <taxon>Metazoa</taxon>
        <taxon>Ecdysozoa</taxon>
        <taxon>Nematoda</taxon>
        <taxon>Chromadorea</taxon>
        <taxon>Rhabditida</taxon>
        <taxon>Rhabditina</taxon>
        <taxon>Rhabditomorpha</taxon>
        <taxon>Strongyloidea</taxon>
        <taxon>Ancylostomatidae</taxon>
        <taxon>Ancylostomatinae</taxon>
        <taxon>Ancylostoma</taxon>
    </lineage>
</organism>
<dbReference type="Proteomes" id="UP000024635">
    <property type="component" value="Unassembled WGS sequence"/>
</dbReference>
<sequence length="68" mass="7557">MFQSDRPDEVQSVVRGAEIGEMVQGRLKSKSSEVVELYEHPERQQLSAESPEDQLPTGACDDGILQLL</sequence>
<protein>
    <submittedName>
        <fullName evidence="2">Uncharacterized protein</fullName>
    </submittedName>
</protein>
<comment type="caution">
    <text evidence="2">The sequence shown here is derived from an EMBL/GenBank/DDBJ whole genome shotgun (WGS) entry which is preliminary data.</text>
</comment>
<accession>A0A016WND8</accession>
<proteinExistence type="predicted"/>
<evidence type="ECO:0000313" key="2">
    <source>
        <dbReference type="EMBL" id="EYC40787.1"/>
    </source>
</evidence>
<reference evidence="3" key="1">
    <citation type="journal article" date="2015" name="Nat. Genet.">
        <title>The genome and transcriptome of the zoonotic hookworm Ancylostoma ceylanicum identify infection-specific gene families.</title>
        <authorList>
            <person name="Schwarz E.M."/>
            <person name="Hu Y."/>
            <person name="Antoshechkin I."/>
            <person name="Miller M.M."/>
            <person name="Sternberg P.W."/>
            <person name="Aroian R.V."/>
        </authorList>
    </citation>
    <scope>NUCLEOTIDE SEQUENCE</scope>
    <source>
        <strain evidence="3">HY135</strain>
    </source>
</reference>